<evidence type="ECO:0000256" key="3">
    <source>
        <dbReference type="ARBA" id="ARBA00022989"/>
    </source>
</evidence>
<feature type="transmembrane region" description="Helical" evidence="5">
    <location>
        <begin position="12"/>
        <end position="33"/>
    </location>
</feature>
<evidence type="ECO:0000256" key="1">
    <source>
        <dbReference type="ARBA" id="ARBA00004141"/>
    </source>
</evidence>
<proteinExistence type="predicted"/>
<dbReference type="InterPro" id="IPR003339">
    <property type="entry name" value="ABC/ECF_trnsptr_transmembrane"/>
</dbReference>
<dbReference type="AlphaFoldDB" id="A0A1I5C0G5"/>
<evidence type="ECO:0000313" key="7">
    <source>
        <dbReference type="Proteomes" id="UP000181899"/>
    </source>
</evidence>
<keyword evidence="3 5" id="KW-1133">Transmembrane helix</keyword>
<feature type="transmembrane region" description="Helical" evidence="5">
    <location>
        <begin position="225"/>
        <end position="245"/>
    </location>
</feature>
<keyword evidence="7" id="KW-1185">Reference proteome</keyword>
<keyword evidence="2 5" id="KW-0812">Transmembrane</keyword>
<dbReference type="EMBL" id="FOVK01000005">
    <property type="protein sequence ID" value="SFN80426.1"/>
    <property type="molecule type" value="Genomic_DNA"/>
</dbReference>
<dbReference type="CDD" id="cd16914">
    <property type="entry name" value="EcfT"/>
    <property type="match status" value="1"/>
</dbReference>
<feature type="transmembrane region" description="Helical" evidence="5">
    <location>
        <begin position="95"/>
        <end position="113"/>
    </location>
</feature>
<feature type="transmembrane region" description="Helical" evidence="5">
    <location>
        <begin position="265"/>
        <end position="284"/>
    </location>
</feature>
<evidence type="ECO:0000256" key="4">
    <source>
        <dbReference type="ARBA" id="ARBA00023136"/>
    </source>
</evidence>
<dbReference type="GO" id="GO:0005886">
    <property type="term" value="C:plasma membrane"/>
    <property type="evidence" value="ECO:0007669"/>
    <property type="project" value="UniProtKB-ARBA"/>
</dbReference>
<organism evidence="6 7">
    <name type="scientific">Proteiniclasticum ruminis</name>
    <dbReference type="NCBI Taxonomy" id="398199"/>
    <lineage>
        <taxon>Bacteria</taxon>
        <taxon>Bacillati</taxon>
        <taxon>Bacillota</taxon>
        <taxon>Clostridia</taxon>
        <taxon>Eubacteriales</taxon>
        <taxon>Clostridiaceae</taxon>
        <taxon>Proteiniclasticum</taxon>
    </lineage>
</organism>
<evidence type="ECO:0000313" key="6">
    <source>
        <dbReference type="EMBL" id="SFN80426.1"/>
    </source>
</evidence>
<reference evidence="6 7" key="1">
    <citation type="submission" date="2016-10" db="EMBL/GenBank/DDBJ databases">
        <authorList>
            <person name="de Groot N.N."/>
        </authorList>
    </citation>
    <scope>NUCLEOTIDE SEQUENCE [LARGE SCALE GENOMIC DNA]</scope>
    <source>
        <strain evidence="6 7">ML2</strain>
    </source>
</reference>
<protein>
    <submittedName>
        <fullName evidence="6">Energy-coupling factor transport system permease protein</fullName>
    </submittedName>
</protein>
<name>A0A1I5C0G5_9CLOT</name>
<gene>
    <name evidence="6" type="ORF">SAMN04488695_105153</name>
</gene>
<evidence type="ECO:0000256" key="5">
    <source>
        <dbReference type="SAM" id="Phobius"/>
    </source>
</evidence>
<evidence type="ECO:0000256" key="2">
    <source>
        <dbReference type="ARBA" id="ARBA00022692"/>
    </source>
</evidence>
<feature type="transmembrane region" description="Helical" evidence="5">
    <location>
        <begin position="125"/>
        <end position="147"/>
    </location>
</feature>
<feature type="transmembrane region" description="Helical" evidence="5">
    <location>
        <begin position="53"/>
        <end position="74"/>
    </location>
</feature>
<dbReference type="RefSeq" id="WP_074912105.1">
    <property type="nucleotide sequence ID" value="NZ_FOVK01000005.1"/>
</dbReference>
<accession>A0A1I5C0G5</accession>
<keyword evidence="4 5" id="KW-0472">Membrane</keyword>
<sequence length="296" mass="33928">MHRDRLFSHHPYVGGLYFLGVLGFGMFYTKPMFLLLSGGLSTLYYRSLKGDQAWKRISGLLLAALVISLVNPFFSEFGERVLFTYLGGRKYTAEALVYGLFTGGLFYTMMMWFGSYHLFMTSDRYAYLFRNMAPSMSLLLVMIERLLPLLHKKYKAMETARSVMGREKKEETLLEKIRERAVLFSALLGWTLEGSISTADSMISRGYGLPGRRSFSLYTLKKEDWILLIYMAFLILMLMLALFLGDQGGGRTAFIEDMGPFFRSMLTPGVYGLFLATPLILNLLEEIKWFILKSEI</sequence>
<dbReference type="Proteomes" id="UP000181899">
    <property type="component" value="Unassembled WGS sequence"/>
</dbReference>
<comment type="subcellular location">
    <subcellularLocation>
        <location evidence="1">Membrane</location>
        <topology evidence="1">Multi-pass membrane protein</topology>
    </subcellularLocation>
</comment>